<evidence type="ECO:0000256" key="6">
    <source>
        <dbReference type="ARBA" id="ARBA00022989"/>
    </source>
</evidence>
<evidence type="ECO:0000256" key="12">
    <source>
        <dbReference type="ARBA" id="ARBA00023224"/>
    </source>
</evidence>
<keyword evidence="4 13" id="KW-0812">Transmembrane</keyword>
<evidence type="ECO:0000256" key="1">
    <source>
        <dbReference type="ARBA" id="ARBA00004651"/>
    </source>
</evidence>
<keyword evidence="8 13" id="KW-0472">Membrane</keyword>
<feature type="transmembrane region" description="Helical" evidence="13">
    <location>
        <begin position="308"/>
        <end position="329"/>
    </location>
</feature>
<dbReference type="InterPro" id="IPR036272">
    <property type="entry name" value="Methuselah_N_sf"/>
</dbReference>
<keyword evidence="11" id="KW-0325">Glycoprotein</keyword>
<comment type="similarity">
    <text evidence="2">Belongs to the G-protein coupled receptor 2 family. Mth subfamily.</text>
</comment>
<dbReference type="PROSITE" id="PS50261">
    <property type="entry name" value="G_PROTEIN_RECEP_F2_4"/>
    <property type="match status" value="1"/>
</dbReference>
<evidence type="ECO:0000313" key="16">
    <source>
        <dbReference type="Proteomes" id="UP001652661"/>
    </source>
</evidence>
<evidence type="ECO:0000313" key="17">
    <source>
        <dbReference type="RefSeq" id="XP_070142342.1"/>
    </source>
</evidence>
<accession>A0ABM4GHZ4</accession>
<dbReference type="GeneID" id="108080746"/>
<dbReference type="RefSeq" id="XP_070142342.1">
    <property type="nucleotide sequence ID" value="XM_070286241.1"/>
</dbReference>
<feature type="transmembrane region" description="Helical" evidence="13">
    <location>
        <begin position="272"/>
        <end position="293"/>
    </location>
</feature>
<keyword evidence="6 13" id="KW-1133">Transmembrane helix</keyword>
<keyword evidence="7" id="KW-0297">G-protein coupled receptor</keyword>
<evidence type="ECO:0000256" key="14">
    <source>
        <dbReference type="SAM" id="SignalP"/>
    </source>
</evidence>
<keyword evidence="12" id="KW-0807">Transducer</keyword>
<comment type="subcellular location">
    <subcellularLocation>
        <location evidence="1">Cell membrane</location>
        <topology evidence="1">Multi-pass membrane protein</topology>
    </subcellularLocation>
</comment>
<evidence type="ECO:0000256" key="3">
    <source>
        <dbReference type="ARBA" id="ARBA00022475"/>
    </source>
</evidence>
<keyword evidence="5 14" id="KW-0732">Signal</keyword>
<dbReference type="Proteomes" id="UP001652661">
    <property type="component" value="Chromosome 3R"/>
</dbReference>
<organism evidence="16 17">
    <name type="scientific">Drosophila kikkawai</name>
    <name type="common">Fruit fly</name>
    <dbReference type="NCBI Taxonomy" id="30033"/>
    <lineage>
        <taxon>Eukaryota</taxon>
        <taxon>Metazoa</taxon>
        <taxon>Ecdysozoa</taxon>
        <taxon>Arthropoda</taxon>
        <taxon>Hexapoda</taxon>
        <taxon>Insecta</taxon>
        <taxon>Pterygota</taxon>
        <taxon>Neoptera</taxon>
        <taxon>Endopterygota</taxon>
        <taxon>Diptera</taxon>
        <taxon>Brachycera</taxon>
        <taxon>Muscomorpha</taxon>
        <taxon>Ephydroidea</taxon>
        <taxon>Drosophilidae</taxon>
        <taxon>Drosophila</taxon>
        <taxon>Sophophora</taxon>
    </lineage>
</organism>
<gene>
    <name evidence="17" type="primary">LOC108080746</name>
</gene>
<dbReference type="PANTHER" id="PTHR47154">
    <property type="entry name" value="G-PROTEIN COUPLED RECEPTOR MTH-RELATED"/>
    <property type="match status" value="1"/>
</dbReference>
<evidence type="ECO:0000256" key="13">
    <source>
        <dbReference type="SAM" id="Phobius"/>
    </source>
</evidence>
<name>A0ABM4GHZ4_DROKI</name>
<reference evidence="17" key="1">
    <citation type="submission" date="2025-08" db="UniProtKB">
        <authorList>
            <consortium name="RefSeq"/>
        </authorList>
    </citation>
    <scope>IDENTIFICATION</scope>
    <source>
        <strain evidence="17">14028-0561.14</strain>
        <tissue evidence="17">Whole fly</tissue>
    </source>
</reference>
<keyword evidence="16" id="KW-1185">Reference proteome</keyword>
<dbReference type="InterPro" id="IPR023311">
    <property type="entry name" value="Methusela_ecto_dom_2"/>
</dbReference>
<sequence>MKLYLGYLNTFIVLFMVHLSKAEIPGCNYMETVDLSFSPQFPNGSYLYQDSLLVPLHLTGQYDYMETERGVKIKAENHTRGCVCHLKACIWICCRFKDMQPNGECTDGLMDKLSDINPYLNVTLLNGSVVKRNLLSDFIVLRDAMRFRDIWKEHEYTLFENGSALLKGYNSEKQAFRGYDCLHPDQFSSENRGSLVVAFHESVFNQNPETLQPGANEPFLILTTAVYLKVQKLRNLHGKVFISYMLTIFMFLLHMWLVHFQIPLNFCVLRGYFLYFFSMARRIWVSALSFQMWKDFKSIKQTESRNSFLAYSIFSWGTAAFMTGLLLLMDQFWDNDPSKVGWISGVGWEYCDLKRSTWDT</sequence>
<feature type="domain" description="G-protein coupled receptors family 2 profile 2" evidence="15">
    <location>
        <begin position="236"/>
        <end position="344"/>
    </location>
</feature>
<evidence type="ECO:0000256" key="8">
    <source>
        <dbReference type="ARBA" id="ARBA00023136"/>
    </source>
</evidence>
<evidence type="ECO:0000256" key="9">
    <source>
        <dbReference type="ARBA" id="ARBA00023157"/>
    </source>
</evidence>
<evidence type="ECO:0000256" key="10">
    <source>
        <dbReference type="ARBA" id="ARBA00023170"/>
    </source>
</evidence>
<feature type="chain" id="PRO_5045315814" evidence="14">
    <location>
        <begin position="23"/>
        <end position="360"/>
    </location>
</feature>
<evidence type="ECO:0000256" key="5">
    <source>
        <dbReference type="ARBA" id="ARBA00022729"/>
    </source>
</evidence>
<feature type="non-terminal residue" evidence="17">
    <location>
        <position position="360"/>
    </location>
</feature>
<dbReference type="InterPro" id="IPR010596">
    <property type="entry name" value="Methuselah_N_dom"/>
</dbReference>
<dbReference type="Gene3D" id="2.170.180.11">
    <property type="entry name" value="Methuselah ectodomain, domain 2"/>
    <property type="match status" value="1"/>
</dbReference>
<keyword evidence="9" id="KW-1015">Disulfide bond</keyword>
<dbReference type="Pfam" id="PF06652">
    <property type="entry name" value="Methuselah_N"/>
    <property type="match status" value="1"/>
</dbReference>
<keyword evidence="3" id="KW-1003">Cell membrane</keyword>
<dbReference type="SUPFAM" id="SSF63877">
    <property type="entry name" value="Methuselah ectodomain"/>
    <property type="match status" value="1"/>
</dbReference>
<evidence type="ECO:0000256" key="7">
    <source>
        <dbReference type="ARBA" id="ARBA00023040"/>
    </source>
</evidence>
<dbReference type="PANTHER" id="PTHR47154:SF2">
    <property type="entry name" value="G-PROTEIN COUPLED RECEPTOR MTH-RELATED"/>
    <property type="match status" value="1"/>
</dbReference>
<dbReference type="Gene3D" id="1.20.1070.10">
    <property type="entry name" value="Rhodopsin 7-helix transmembrane proteins"/>
    <property type="match status" value="1"/>
</dbReference>
<dbReference type="InterPro" id="IPR051384">
    <property type="entry name" value="Mth_GPCR"/>
</dbReference>
<protein>
    <submittedName>
        <fullName evidence="17">Probable G-protein coupled receptor Mth-like 6</fullName>
    </submittedName>
</protein>
<evidence type="ECO:0000256" key="11">
    <source>
        <dbReference type="ARBA" id="ARBA00023180"/>
    </source>
</evidence>
<keyword evidence="10" id="KW-0675">Receptor</keyword>
<dbReference type="Gene3D" id="2.30.160.11">
    <property type="match status" value="1"/>
</dbReference>
<feature type="transmembrane region" description="Helical" evidence="13">
    <location>
        <begin position="241"/>
        <end position="260"/>
    </location>
</feature>
<evidence type="ECO:0000256" key="2">
    <source>
        <dbReference type="ARBA" id="ARBA00008979"/>
    </source>
</evidence>
<evidence type="ECO:0000256" key="4">
    <source>
        <dbReference type="ARBA" id="ARBA00022692"/>
    </source>
</evidence>
<proteinExistence type="inferred from homology"/>
<dbReference type="InterPro" id="IPR017981">
    <property type="entry name" value="GPCR_2-like_7TM"/>
</dbReference>
<feature type="signal peptide" evidence="14">
    <location>
        <begin position="1"/>
        <end position="22"/>
    </location>
</feature>
<dbReference type="InterPro" id="IPR044860">
    <property type="entry name" value="Methusela_ecto_dom_1"/>
</dbReference>
<evidence type="ECO:0000259" key="15">
    <source>
        <dbReference type="PROSITE" id="PS50261"/>
    </source>
</evidence>